<dbReference type="EMBL" id="LXQA010434821">
    <property type="protein sequence ID" value="MCI51628.1"/>
    <property type="molecule type" value="Genomic_DNA"/>
</dbReference>
<sequence length="84" mass="8722">AVCPSATTPESWVTKVTLVSPAGLTVIGSPWPCLSGPSSLALPSLTTSFSDLSVSTLASLSSDLSSSVHYSPQAHHEQTPCEWH</sequence>
<evidence type="ECO:0000313" key="2">
    <source>
        <dbReference type="Proteomes" id="UP000265520"/>
    </source>
</evidence>
<name>A0A392SRY9_9FABA</name>
<dbReference type="AlphaFoldDB" id="A0A392SRY9"/>
<proteinExistence type="predicted"/>
<evidence type="ECO:0000313" key="1">
    <source>
        <dbReference type="EMBL" id="MCI51628.1"/>
    </source>
</evidence>
<protein>
    <submittedName>
        <fullName evidence="1">Uncharacterized protein</fullName>
    </submittedName>
</protein>
<feature type="non-terminal residue" evidence="1">
    <location>
        <position position="1"/>
    </location>
</feature>
<accession>A0A392SRY9</accession>
<organism evidence="1 2">
    <name type="scientific">Trifolium medium</name>
    <dbReference type="NCBI Taxonomy" id="97028"/>
    <lineage>
        <taxon>Eukaryota</taxon>
        <taxon>Viridiplantae</taxon>
        <taxon>Streptophyta</taxon>
        <taxon>Embryophyta</taxon>
        <taxon>Tracheophyta</taxon>
        <taxon>Spermatophyta</taxon>
        <taxon>Magnoliopsida</taxon>
        <taxon>eudicotyledons</taxon>
        <taxon>Gunneridae</taxon>
        <taxon>Pentapetalae</taxon>
        <taxon>rosids</taxon>
        <taxon>fabids</taxon>
        <taxon>Fabales</taxon>
        <taxon>Fabaceae</taxon>
        <taxon>Papilionoideae</taxon>
        <taxon>50 kb inversion clade</taxon>
        <taxon>NPAAA clade</taxon>
        <taxon>Hologalegina</taxon>
        <taxon>IRL clade</taxon>
        <taxon>Trifolieae</taxon>
        <taxon>Trifolium</taxon>
    </lineage>
</organism>
<comment type="caution">
    <text evidence="1">The sequence shown here is derived from an EMBL/GenBank/DDBJ whole genome shotgun (WGS) entry which is preliminary data.</text>
</comment>
<keyword evidence="2" id="KW-1185">Reference proteome</keyword>
<reference evidence="1 2" key="1">
    <citation type="journal article" date="2018" name="Front. Plant Sci.">
        <title>Red Clover (Trifolium pratense) and Zigzag Clover (T. medium) - A Picture of Genomic Similarities and Differences.</title>
        <authorList>
            <person name="Dluhosova J."/>
            <person name="Istvanek J."/>
            <person name="Nedelnik J."/>
            <person name="Repkova J."/>
        </authorList>
    </citation>
    <scope>NUCLEOTIDE SEQUENCE [LARGE SCALE GENOMIC DNA]</scope>
    <source>
        <strain evidence="2">cv. 10/8</strain>
        <tissue evidence="1">Leaf</tissue>
    </source>
</reference>
<dbReference type="Proteomes" id="UP000265520">
    <property type="component" value="Unassembled WGS sequence"/>
</dbReference>